<comment type="caution">
    <text evidence="1">The sequence shown here is derived from an EMBL/GenBank/DDBJ whole genome shotgun (WGS) entry which is preliminary data.</text>
</comment>
<gene>
    <name evidence="1" type="ORF">AB6A40_011700</name>
</gene>
<reference evidence="1 2" key="1">
    <citation type="submission" date="2024-08" db="EMBL/GenBank/DDBJ databases">
        <title>Gnathostoma spinigerum genome.</title>
        <authorList>
            <person name="Gonzalez-Bertolin B."/>
            <person name="Monzon S."/>
            <person name="Zaballos A."/>
            <person name="Jimenez P."/>
            <person name="Dekumyoy P."/>
            <person name="Varona S."/>
            <person name="Cuesta I."/>
            <person name="Sumanam S."/>
            <person name="Adisakwattana P."/>
            <person name="Gasser R.B."/>
            <person name="Hernandez-Gonzalez A."/>
            <person name="Young N.D."/>
            <person name="Perteguer M.J."/>
        </authorList>
    </citation>
    <scope>NUCLEOTIDE SEQUENCE [LARGE SCALE GENOMIC DNA]</scope>
    <source>
        <strain evidence="1">AL3</strain>
        <tissue evidence="1">Liver</tissue>
    </source>
</reference>
<sequence>MLSEVIYFSGLFCLSFQASEHEETNVPLELDALVPISLPFTSVIDVELKDGAELLLKGFAKDRFERYYI</sequence>
<accession>A0ABD6EZT6</accession>
<organism evidence="1 2">
    <name type="scientific">Gnathostoma spinigerum</name>
    <dbReference type="NCBI Taxonomy" id="75299"/>
    <lineage>
        <taxon>Eukaryota</taxon>
        <taxon>Metazoa</taxon>
        <taxon>Ecdysozoa</taxon>
        <taxon>Nematoda</taxon>
        <taxon>Chromadorea</taxon>
        <taxon>Rhabditida</taxon>
        <taxon>Spirurina</taxon>
        <taxon>Gnathostomatomorpha</taxon>
        <taxon>Gnathostomatoidea</taxon>
        <taxon>Gnathostomatidae</taxon>
        <taxon>Gnathostoma</taxon>
    </lineage>
</organism>
<keyword evidence="2" id="KW-1185">Reference proteome</keyword>
<dbReference type="Proteomes" id="UP001608902">
    <property type="component" value="Unassembled WGS sequence"/>
</dbReference>
<protein>
    <submittedName>
        <fullName evidence="1">Uncharacterized protein</fullName>
    </submittedName>
</protein>
<name>A0ABD6EZT6_9BILA</name>
<evidence type="ECO:0000313" key="1">
    <source>
        <dbReference type="EMBL" id="MFH4984991.1"/>
    </source>
</evidence>
<dbReference type="AlphaFoldDB" id="A0ABD6EZT6"/>
<dbReference type="EMBL" id="JBGFUD010025357">
    <property type="protein sequence ID" value="MFH4984991.1"/>
    <property type="molecule type" value="Genomic_DNA"/>
</dbReference>
<evidence type="ECO:0000313" key="2">
    <source>
        <dbReference type="Proteomes" id="UP001608902"/>
    </source>
</evidence>
<proteinExistence type="predicted"/>